<comment type="subcellular location">
    <subcellularLocation>
        <location evidence="7">Cell outer membrane</location>
        <topology evidence="7">Lipid-anchor</topology>
    </subcellularLocation>
</comment>
<keyword evidence="6 7" id="KW-0449">Lipoprotein</keyword>
<evidence type="ECO:0000313" key="10">
    <source>
        <dbReference type="EMBL" id="MFC2972428.1"/>
    </source>
</evidence>
<evidence type="ECO:0000256" key="9">
    <source>
        <dbReference type="SAM" id="MobiDB-lite"/>
    </source>
</evidence>
<evidence type="ECO:0000256" key="6">
    <source>
        <dbReference type="ARBA" id="ARBA00023288"/>
    </source>
</evidence>
<dbReference type="InterPro" id="IPR010131">
    <property type="entry name" value="MdtP/NodT-like"/>
</dbReference>
<feature type="compositionally biased region" description="Polar residues" evidence="9">
    <location>
        <begin position="117"/>
        <end position="131"/>
    </location>
</feature>
<evidence type="ECO:0000313" key="11">
    <source>
        <dbReference type="Proteomes" id="UP001595457"/>
    </source>
</evidence>
<dbReference type="Gene3D" id="1.20.1600.10">
    <property type="entry name" value="Outer membrane efflux proteins (OEP)"/>
    <property type="match status" value="1"/>
</dbReference>
<feature type="region of interest" description="Disordered" evidence="9">
    <location>
        <begin position="117"/>
        <end position="144"/>
    </location>
</feature>
<dbReference type="NCBIfam" id="TIGR01845">
    <property type="entry name" value="outer_NodT"/>
    <property type="match status" value="1"/>
</dbReference>
<evidence type="ECO:0000256" key="7">
    <source>
        <dbReference type="RuleBase" id="RU362097"/>
    </source>
</evidence>
<dbReference type="InterPro" id="IPR003423">
    <property type="entry name" value="OMP_efflux"/>
</dbReference>
<sequence>MTASSSFGPGRPYRLAPALLLCLAVSGCAVGPDYQRPHINTPQAFKQAEGWKAAEPSDVLTRGPWWQLYGDATLNDLQRRLEDSNQTLAQAMAQYRQARATVIGARAAFFPTLDATASKTRSGQGGSSSTVRLPDGSTVSTGGGGGISKSYNLTMRSSWELDLWGKLRRQLESDKESLWASAADFAATRLSLQSELAQDYLQLRVIDAQRRLLDATVAAYARTLRLTENQYQAGIVTKADVTQARTQLKSTQAQAIDLEYQREQLENAIAVLIGLPPAQFDLAEVDFVPQLPPVPNLVPSQLLERRPDVASAERQVMSANAQVGVARAAWFPSLTLSASGGYRSSSWSNWLTLPNRFWSIGPQFSLPIFDGGQIFSQVRQAEASYDQTVANYRQVVLDSFREVEDYLVQLRVLEQESGVQQEAVDAARESVRLLENQYKAGTVDYSAVVTVQTAALNNERTSLSILGNRLIASVQLIAALGGGWDSAEMKTLSPD</sequence>
<evidence type="ECO:0000256" key="1">
    <source>
        <dbReference type="ARBA" id="ARBA00007613"/>
    </source>
</evidence>
<comment type="similarity">
    <text evidence="1 7">Belongs to the outer membrane factor (OMF) (TC 1.B.17) family.</text>
</comment>
<reference evidence="11" key="1">
    <citation type="journal article" date="2019" name="Int. J. Syst. Evol. Microbiol.">
        <title>The Global Catalogue of Microorganisms (GCM) 10K type strain sequencing project: providing services to taxonomists for standard genome sequencing and annotation.</title>
        <authorList>
            <consortium name="The Broad Institute Genomics Platform"/>
            <consortium name="The Broad Institute Genome Sequencing Center for Infectious Disease"/>
            <person name="Wu L."/>
            <person name="Ma J."/>
        </authorList>
    </citation>
    <scope>NUCLEOTIDE SEQUENCE [LARGE SCALE GENOMIC DNA]</scope>
    <source>
        <strain evidence="11">KCTC 62195</strain>
    </source>
</reference>
<evidence type="ECO:0000256" key="3">
    <source>
        <dbReference type="ARBA" id="ARBA00022692"/>
    </source>
</evidence>
<dbReference type="PANTHER" id="PTHR30203:SF33">
    <property type="entry name" value="BLR4455 PROTEIN"/>
    <property type="match status" value="1"/>
</dbReference>
<comment type="caution">
    <text evidence="10">The sequence shown here is derived from an EMBL/GenBank/DDBJ whole genome shotgun (WGS) entry which is preliminary data.</text>
</comment>
<evidence type="ECO:0000256" key="2">
    <source>
        <dbReference type="ARBA" id="ARBA00022452"/>
    </source>
</evidence>
<keyword evidence="2 7" id="KW-1134">Transmembrane beta strand</keyword>
<keyword evidence="11" id="KW-1185">Reference proteome</keyword>
<keyword evidence="7" id="KW-0472">Membrane</keyword>
<gene>
    <name evidence="10" type="ORF">ACFOJE_09435</name>
</gene>
<dbReference type="SUPFAM" id="SSF56954">
    <property type="entry name" value="Outer membrane efflux proteins (OEP)"/>
    <property type="match status" value="1"/>
</dbReference>
<keyword evidence="4 7" id="KW-0564">Palmitate</keyword>
<name>A0ABV7ASC1_9GAMM</name>
<organism evidence="10 11">
    <name type="scientific">Azotobacter bryophylli</name>
    <dbReference type="NCBI Taxonomy" id="1986537"/>
    <lineage>
        <taxon>Bacteria</taxon>
        <taxon>Pseudomonadati</taxon>
        <taxon>Pseudomonadota</taxon>
        <taxon>Gammaproteobacteria</taxon>
        <taxon>Pseudomonadales</taxon>
        <taxon>Pseudomonadaceae</taxon>
        <taxon>Azotobacter</taxon>
    </lineage>
</organism>
<dbReference type="PANTHER" id="PTHR30203">
    <property type="entry name" value="OUTER MEMBRANE CATION EFFLUX PROTEIN"/>
    <property type="match status" value="1"/>
</dbReference>
<feature type="coiled-coil region" evidence="8">
    <location>
        <begin position="74"/>
        <end position="101"/>
    </location>
</feature>
<dbReference type="Pfam" id="PF02321">
    <property type="entry name" value="OEP"/>
    <property type="match status" value="2"/>
</dbReference>
<dbReference type="RefSeq" id="WP_377814064.1">
    <property type="nucleotide sequence ID" value="NZ_JBHRSJ010000016.1"/>
</dbReference>
<dbReference type="Proteomes" id="UP001595457">
    <property type="component" value="Unassembled WGS sequence"/>
</dbReference>
<evidence type="ECO:0000256" key="5">
    <source>
        <dbReference type="ARBA" id="ARBA00023237"/>
    </source>
</evidence>
<proteinExistence type="inferred from homology"/>
<evidence type="ECO:0000256" key="4">
    <source>
        <dbReference type="ARBA" id="ARBA00023139"/>
    </source>
</evidence>
<dbReference type="Gene3D" id="2.20.200.10">
    <property type="entry name" value="Outer membrane efflux proteins (OEP)"/>
    <property type="match status" value="1"/>
</dbReference>
<keyword evidence="5" id="KW-0998">Cell outer membrane</keyword>
<dbReference type="EMBL" id="JBHRSJ010000016">
    <property type="protein sequence ID" value="MFC2972428.1"/>
    <property type="molecule type" value="Genomic_DNA"/>
</dbReference>
<keyword evidence="8" id="KW-0175">Coiled coil</keyword>
<accession>A0ABV7ASC1</accession>
<keyword evidence="3 7" id="KW-0812">Transmembrane</keyword>
<evidence type="ECO:0000256" key="8">
    <source>
        <dbReference type="SAM" id="Coils"/>
    </source>
</evidence>
<protein>
    <submittedName>
        <fullName evidence="10">Efflux transporter outer membrane subunit</fullName>
    </submittedName>
</protein>